<reference evidence="1 2" key="1">
    <citation type="journal article" date="2015" name="Antonie Van Leeuwenhoek">
        <title>Prauserella endophytica sp. nov., an endophytic actinobacterium isolated from Tamarix taklamakanensis.</title>
        <authorList>
            <person name="Liu J.M."/>
            <person name="Habden X."/>
            <person name="Guo L."/>
            <person name="Tuo L."/>
            <person name="Jiang Z.K."/>
            <person name="Liu S.W."/>
            <person name="Liu X.F."/>
            <person name="Chen L."/>
            <person name="Li R.F."/>
            <person name="Zhang Y.Q."/>
            <person name="Sun C.H."/>
        </authorList>
    </citation>
    <scope>NUCLEOTIDE SEQUENCE [LARGE SCALE GENOMIC DNA]</scope>
    <source>
        <strain evidence="1 2">CGMCC 4.7182</strain>
    </source>
</reference>
<evidence type="ECO:0000313" key="1">
    <source>
        <dbReference type="EMBL" id="TKG58894.1"/>
    </source>
</evidence>
<dbReference type="RefSeq" id="WP_137097423.1">
    <property type="nucleotide sequence ID" value="NZ_SWMS01000049.1"/>
</dbReference>
<dbReference type="EMBL" id="SWMS01000049">
    <property type="protein sequence ID" value="TKG58894.1"/>
    <property type="molecule type" value="Genomic_DNA"/>
</dbReference>
<evidence type="ECO:0000313" key="2">
    <source>
        <dbReference type="Proteomes" id="UP000309992"/>
    </source>
</evidence>
<proteinExistence type="predicted"/>
<protein>
    <recommendedName>
        <fullName evidence="3">DUF3168 domain-containing protein</fullName>
    </recommendedName>
</protein>
<name>A0ABY2RST8_9PSEU</name>
<accession>A0ABY2RST8</accession>
<evidence type="ECO:0008006" key="3">
    <source>
        <dbReference type="Google" id="ProtNLM"/>
    </source>
</evidence>
<sequence length="151" mass="15829">MAWASTAPDAVNALVALTKTVVDPHTVLDGPTPGNSALQEAVTIGFEDEDVPAVVEADVNPEGLAGNPDREQYSITCKVEVARGSGDIASARARAYELLGIVGAAVKENRGLGGVVNRAWVGSHVLRQVQDHRGAVAEVRFAVEVATFTKR</sequence>
<organism evidence="1 2">
    <name type="scientific">Prauserella endophytica</name>
    <dbReference type="NCBI Taxonomy" id="1592324"/>
    <lineage>
        <taxon>Bacteria</taxon>
        <taxon>Bacillati</taxon>
        <taxon>Actinomycetota</taxon>
        <taxon>Actinomycetes</taxon>
        <taxon>Pseudonocardiales</taxon>
        <taxon>Pseudonocardiaceae</taxon>
        <taxon>Prauserella</taxon>
        <taxon>Prauserella coralliicola group</taxon>
    </lineage>
</organism>
<keyword evidence="2" id="KW-1185">Reference proteome</keyword>
<dbReference type="Proteomes" id="UP000309992">
    <property type="component" value="Unassembled WGS sequence"/>
</dbReference>
<gene>
    <name evidence="1" type="ORF">FCN18_37410</name>
</gene>
<comment type="caution">
    <text evidence="1">The sequence shown here is derived from an EMBL/GenBank/DDBJ whole genome shotgun (WGS) entry which is preliminary data.</text>
</comment>